<feature type="transmembrane region" description="Helical" evidence="6">
    <location>
        <begin position="71"/>
        <end position="87"/>
    </location>
</feature>
<feature type="domain" description="Amino acid permease/ SLC12A" evidence="7">
    <location>
        <begin position="44"/>
        <end position="512"/>
    </location>
</feature>
<evidence type="ECO:0000256" key="1">
    <source>
        <dbReference type="ARBA" id="ARBA00004141"/>
    </source>
</evidence>
<dbReference type="GO" id="GO:0015171">
    <property type="term" value="F:amino acid transmembrane transporter activity"/>
    <property type="evidence" value="ECO:0007669"/>
    <property type="project" value="TreeGrafter"/>
</dbReference>
<dbReference type="GO" id="GO:0016020">
    <property type="term" value="C:membrane"/>
    <property type="evidence" value="ECO:0007669"/>
    <property type="project" value="UniProtKB-SubCell"/>
</dbReference>
<protein>
    <submittedName>
        <fullName evidence="8">Putative carnitine transporter</fullName>
    </submittedName>
</protein>
<keyword evidence="9" id="KW-1185">Reference proteome</keyword>
<proteinExistence type="predicted"/>
<keyword evidence="2 6" id="KW-0812">Transmembrane</keyword>
<feature type="transmembrane region" description="Helical" evidence="6">
    <location>
        <begin position="278"/>
        <end position="300"/>
    </location>
</feature>
<gene>
    <name evidence="8" type="ORF">FIE12Z_7845</name>
</gene>
<dbReference type="Gene3D" id="1.20.1740.10">
    <property type="entry name" value="Amino acid/polyamine transporter I"/>
    <property type="match status" value="1"/>
</dbReference>
<evidence type="ECO:0000259" key="7">
    <source>
        <dbReference type="Pfam" id="PF00324"/>
    </source>
</evidence>
<evidence type="ECO:0000256" key="4">
    <source>
        <dbReference type="ARBA" id="ARBA00023136"/>
    </source>
</evidence>
<dbReference type="PANTHER" id="PTHR43341:SF6">
    <property type="entry name" value="AMINO ACID TRANSPORTER (EUROFUNG)"/>
    <property type="match status" value="1"/>
</dbReference>
<keyword evidence="3 6" id="KW-1133">Transmembrane helix</keyword>
<name>A0A395MJH1_9HYPO</name>
<feature type="transmembrane region" description="Helical" evidence="6">
    <location>
        <begin position="408"/>
        <end position="434"/>
    </location>
</feature>
<evidence type="ECO:0000313" key="8">
    <source>
        <dbReference type="EMBL" id="RFN47900.1"/>
    </source>
</evidence>
<feature type="transmembrane region" description="Helical" evidence="6">
    <location>
        <begin position="489"/>
        <end position="508"/>
    </location>
</feature>
<dbReference type="PANTHER" id="PTHR43341">
    <property type="entry name" value="AMINO ACID PERMEASE"/>
    <property type="match status" value="1"/>
</dbReference>
<evidence type="ECO:0000256" key="5">
    <source>
        <dbReference type="SAM" id="MobiDB-lite"/>
    </source>
</evidence>
<sequence length="656" mass="72594">MSDDEKRRNSAGKASAAAGDASSIQLGIDDSMGHLHRRLNNRQIQLIAAGGSIGTALFISIGGGLAKGGPGSLLIAYTLYSLVLALVNNSIAEMNTYMPVAGGFVRLAGYWVDDALGFVAGWNFFLYEALIIPFEITALTSVISFWSPKALEAGPTAGICAAVIICYGLLNVLAVRFYGESEFWLSGGKLILIFLLFAFTFITMCGGNPQHDAYGFRHFSNPGSFTTYLSQGDKGRFEGFLAALFSASFTVVGPEYISMVSAEAQRPTFTIKSAFKTVYYRFCIFFIVGALAVGICCAYNDTKLVDIYFGAGGTGNAASSPYVIAMTNLGITGLPHFVNFLILTSIFSAGNTYTYCATRALYSLSLEGRAPRFLRYCNKSGIPIYCFCITMLFPFLSFLQVANGSAKVLGWLISIVTGGGLITFMIMSITFINYHRACVAQGVDRKTERPYYGYFQPYGAYIALAVQFVLVLAYGYYAFRPKFDVEVFFQNYSMQILAVLLFVGWKVFKKTKYIKPHEVDLVWERPQIEAYEATFTEPPVGFWTEMAQLCMPCFFHKKKTSSEPQSEHWIGWLKPGEGFVLPTPSTSVSLGQQAKRDQEDDIYSVSESSEDEDGYEYEDEDEPAKYTYAQAATAGYDEHRFISFFNSIYEDVINRH</sequence>
<dbReference type="STRING" id="2594813.A0A395MJH1"/>
<feature type="transmembrane region" description="Helical" evidence="6">
    <location>
        <begin position="382"/>
        <end position="402"/>
    </location>
</feature>
<feature type="compositionally biased region" description="Acidic residues" evidence="5">
    <location>
        <begin position="608"/>
        <end position="621"/>
    </location>
</feature>
<evidence type="ECO:0000256" key="2">
    <source>
        <dbReference type="ARBA" id="ARBA00022692"/>
    </source>
</evidence>
<feature type="transmembrane region" description="Helical" evidence="6">
    <location>
        <begin position="455"/>
        <end position="477"/>
    </location>
</feature>
<feature type="transmembrane region" description="Helical" evidence="6">
    <location>
        <begin position="46"/>
        <end position="65"/>
    </location>
</feature>
<accession>A0A395MJH1</accession>
<feature type="transmembrane region" description="Helical" evidence="6">
    <location>
        <begin position="190"/>
        <end position="207"/>
    </location>
</feature>
<dbReference type="InterPro" id="IPR004841">
    <property type="entry name" value="AA-permease/SLC12A_dom"/>
</dbReference>
<feature type="transmembrane region" description="Helical" evidence="6">
    <location>
        <begin position="124"/>
        <end position="146"/>
    </location>
</feature>
<dbReference type="Proteomes" id="UP000265631">
    <property type="component" value="Unassembled WGS sequence"/>
</dbReference>
<keyword evidence="4 6" id="KW-0472">Membrane</keyword>
<feature type="transmembrane region" description="Helical" evidence="6">
    <location>
        <begin position="158"/>
        <end position="178"/>
    </location>
</feature>
<comment type="caution">
    <text evidence="8">The sequence shown here is derived from an EMBL/GenBank/DDBJ whole genome shotgun (WGS) entry which is preliminary data.</text>
</comment>
<reference evidence="8 9" key="1">
    <citation type="journal article" date="2018" name="PLoS Pathog.">
        <title>Evolution of structural diversity of trichothecenes, a family of toxins produced by plant pathogenic and entomopathogenic fungi.</title>
        <authorList>
            <person name="Proctor R.H."/>
            <person name="McCormick S.P."/>
            <person name="Kim H.S."/>
            <person name="Cardoza R.E."/>
            <person name="Stanley A.M."/>
            <person name="Lindo L."/>
            <person name="Kelly A."/>
            <person name="Brown D.W."/>
            <person name="Lee T."/>
            <person name="Vaughan M.M."/>
            <person name="Alexander N.J."/>
            <person name="Busman M."/>
            <person name="Gutierrez S."/>
        </authorList>
    </citation>
    <scope>NUCLEOTIDE SEQUENCE [LARGE SCALE GENOMIC DNA]</scope>
    <source>
        <strain evidence="8 9">NRRL 13405</strain>
    </source>
</reference>
<dbReference type="Pfam" id="PF00324">
    <property type="entry name" value="AA_permease"/>
    <property type="match status" value="1"/>
</dbReference>
<evidence type="ECO:0000256" key="6">
    <source>
        <dbReference type="SAM" id="Phobius"/>
    </source>
</evidence>
<dbReference type="AlphaFoldDB" id="A0A395MJH1"/>
<dbReference type="InterPro" id="IPR050524">
    <property type="entry name" value="APC_YAT"/>
</dbReference>
<dbReference type="EMBL" id="PXXK01000225">
    <property type="protein sequence ID" value="RFN47900.1"/>
    <property type="molecule type" value="Genomic_DNA"/>
</dbReference>
<organism evidence="8 9">
    <name type="scientific">Fusarium flagelliforme</name>
    <dbReference type="NCBI Taxonomy" id="2675880"/>
    <lineage>
        <taxon>Eukaryota</taxon>
        <taxon>Fungi</taxon>
        <taxon>Dikarya</taxon>
        <taxon>Ascomycota</taxon>
        <taxon>Pezizomycotina</taxon>
        <taxon>Sordariomycetes</taxon>
        <taxon>Hypocreomycetidae</taxon>
        <taxon>Hypocreales</taxon>
        <taxon>Nectriaceae</taxon>
        <taxon>Fusarium</taxon>
        <taxon>Fusarium incarnatum-equiseti species complex</taxon>
    </lineage>
</organism>
<comment type="subcellular location">
    <subcellularLocation>
        <location evidence="1">Membrane</location>
        <topology evidence="1">Multi-pass membrane protein</topology>
    </subcellularLocation>
</comment>
<feature type="transmembrane region" description="Helical" evidence="6">
    <location>
        <begin position="239"/>
        <end position="258"/>
    </location>
</feature>
<evidence type="ECO:0000256" key="3">
    <source>
        <dbReference type="ARBA" id="ARBA00022989"/>
    </source>
</evidence>
<feature type="region of interest" description="Disordered" evidence="5">
    <location>
        <begin position="586"/>
        <end position="621"/>
    </location>
</feature>
<evidence type="ECO:0000313" key="9">
    <source>
        <dbReference type="Proteomes" id="UP000265631"/>
    </source>
</evidence>